<sequence length="132" mass="14348">MADTPPAVPGYNELTVPPEQTFKDVADYLDDLNGVLDKMVADLKDAKYEPKVGDFSEATDLVKAYGSERDTFVKNIQAVHGQFDALRKATLKIGQNYKTLAEADSAKADDITKGLTDNSALIPKDAGKTPVW</sequence>
<dbReference type="Proteomes" id="UP000730482">
    <property type="component" value="Unassembled WGS sequence"/>
</dbReference>
<reference evidence="1 2" key="1">
    <citation type="submission" date="2020-02" db="EMBL/GenBank/DDBJ databases">
        <title>Acidophilic actinobacteria isolated from forest soil.</title>
        <authorList>
            <person name="Golinska P."/>
        </authorList>
    </citation>
    <scope>NUCLEOTIDE SEQUENCE [LARGE SCALE GENOMIC DNA]</scope>
    <source>
        <strain evidence="1 2">NL8</strain>
    </source>
</reference>
<gene>
    <name evidence="1" type="ORF">KGQ19_00010</name>
</gene>
<comment type="caution">
    <text evidence="1">The sequence shown here is derived from an EMBL/GenBank/DDBJ whole genome shotgun (WGS) entry which is preliminary data.</text>
</comment>
<keyword evidence="2" id="KW-1185">Reference proteome</keyword>
<name>A0ABS5KH92_9ACTN</name>
<dbReference type="EMBL" id="JAAFYZ010000001">
    <property type="protein sequence ID" value="MBS2545240.1"/>
    <property type="molecule type" value="Genomic_DNA"/>
</dbReference>
<protein>
    <submittedName>
        <fullName evidence="1">Uncharacterized protein</fullName>
    </submittedName>
</protein>
<evidence type="ECO:0000313" key="1">
    <source>
        <dbReference type="EMBL" id="MBS2545240.1"/>
    </source>
</evidence>
<dbReference type="RefSeq" id="WP_212006913.1">
    <property type="nucleotide sequence ID" value="NZ_JAAFYZ010000001.1"/>
</dbReference>
<accession>A0ABS5KH92</accession>
<proteinExistence type="predicted"/>
<evidence type="ECO:0000313" key="2">
    <source>
        <dbReference type="Proteomes" id="UP000730482"/>
    </source>
</evidence>
<organism evidence="1 2">
    <name type="scientific">Catenulispora pinistramenti</name>
    <dbReference type="NCBI Taxonomy" id="2705254"/>
    <lineage>
        <taxon>Bacteria</taxon>
        <taxon>Bacillati</taxon>
        <taxon>Actinomycetota</taxon>
        <taxon>Actinomycetes</taxon>
        <taxon>Catenulisporales</taxon>
        <taxon>Catenulisporaceae</taxon>
        <taxon>Catenulispora</taxon>
    </lineage>
</organism>